<feature type="chain" id="PRO_5039028562" evidence="3">
    <location>
        <begin position="26"/>
        <end position="290"/>
    </location>
</feature>
<evidence type="ECO:0000256" key="3">
    <source>
        <dbReference type="SAM" id="SignalP"/>
    </source>
</evidence>
<accession>A0A923LKP8</accession>
<dbReference type="GO" id="GO:0008745">
    <property type="term" value="F:N-acetylmuramoyl-L-alanine amidase activity"/>
    <property type="evidence" value="ECO:0007669"/>
    <property type="project" value="InterPro"/>
</dbReference>
<feature type="compositionally biased region" description="Basic and acidic residues" evidence="2">
    <location>
        <begin position="32"/>
        <end position="79"/>
    </location>
</feature>
<comment type="caution">
    <text evidence="5">The sequence shown here is derived from an EMBL/GenBank/DDBJ whole genome shotgun (WGS) entry which is preliminary data.</text>
</comment>
<dbReference type="SUPFAM" id="SSF53187">
    <property type="entry name" value="Zn-dependent exopeptidases"/>
    <property type="match status" value="1"/>
</dbReference>
<dbReference type="InterPro" id="IPR050695">
    <property type="entry name" value="N-acetylmuramoyl_amidase_3"/>
</dbReference>
<gene>
    <name evidence="5" type="ORF">H8S37_14195</name>
</gene>
<dbReference type="EMBL" id="JACOPF010000003">
    <property type="protein sequence ID" value="MBC5690065.1"/>
    <property type="molecule type" value="Genomic_DNA"/>
</dbReference>
<sequence>MNLTRRWKKWCTVLCAVLCFSFLLAGCHKAGREEKSEEQQKEEQKEKEAQEEARRKAEQEEKEKEEQARREAKEAETAKNKGVTIVIDPGHSSVVEDKQEPVGPGAQEYKSGDTYGTSGNSTGTPEYELTLTLSQQLKTELENRGYTIVMTRENNEEPRSCVERAEIMNNAGAAACVRIHANGSEDTSVQGAMTICTTPENPYVPELYQSSRYLSDCVLNSMVNTTGCISQGVWETDTMSGNNWSQIPVTIVEVGYMTNPDEDVRLSQPEYQGQVIRGIADGVDEFVNNI</sequence>
<keyword evidence="3" id="KW-0732">Signal</keyword>
<keyword evidence="1" id="KW-0378">Hydrolase</keyword>
<evidence type="ECO:0000259" key="4">
    <source>
        <dbReference type="SMART" id="SM00646"/>
    </source>
</evidence>
<evidence type="ECO:0000256" key="2">
    <source>
        <dbReference type="SAM" id="MobiDB-lite"/>
    </source>
</evidence>
<dbReference type="Proteomes" id="UP000652477">
    <property type="component" value="Unassembled WGS sequence"/>
</dbReference>
<dbReference type="Gene3D" id="3.40.630.40">
    <property type="entry name" value="Zn-dependent exopeptidases"/>
    <property type="match status" value="1"/>
</dbReference>
<name>A0A923LKP8_9FIRM</name>
<dbReference type="InterPro" id="IPR002508">
    <property type="entry name" value="MurNAc-LAA_cat"/>
</dbReference>
<dbReference type="PANTHER" id="PTHR30404">
    <property type="entry name" value="N-ACETYLMURAMOYL-L-ALANINE AMIDASE"/>
    <property type="match status" value="1"/>
</dbReference>
<dbReference type="PROSITE" id="PS51257">
    <property type="entry name" value="PROKAR_LIPOPROTEIN"/>
    <property type="match status" value="1"/>
</dbReference>
<dbReference type="CDD" id="cd02696">
    <property type="entry name" value="MurNAc-LAA"/>
    <property type="match status" value="1"/>
</dbReference>
<dbReference type="GO" id="GO:0030288">
    <property type="term" value="C:outer membrane-bounded periplasmic space"/>
    <property type="evidence" value="ECO:0007669"/>
    <property type="project" value="TreeGrafter"/>
</dbReference>
<dbReference type="RefSeq" id="WP_186876712.1">
    <property type="nucleotide sequence ID" value="NZ_JACOPF010000003.1"/>
</dbReference>
<protein>
    <submittedName>
        <fullName evidence="5">N-acetylmuramoyl-L-alanine amidase</fullName>
    </submittedName>
</protein>
<feature type="region of interest" description="Disordered" evidence="2">
    <location>
        <begin position="32"/>
        <end position="121"/>
    </location>
</feature>
<evidence type="ECO:0000256" key="1">
    <source>
        <dbReference type="ARBA" id="ARBA00022801"/>
    </source>
</evidence>
<evidence type="ECO:0000313" key="5">
    <source>
        <dbReference type="EMBL" id="MBC5690065.1"/>
    </source>
</evidence>
<feature type="domain" description="MurNAc-LAA" evidence="4">
    <location>
        <begin position="165"/>
        <end position="284"/>
    </location>
</feature>
<feature type="signal peptide" evidence="3">
    <location>
        <begin position="1"/>
        <end position="25"/>
    </location>
</feature>
<reference evidence="5" key="1">
    <citation type="submission" date="2020-08" db="EMBL/GenBank/DDBJ databases">
        <title>Genome public.</title>
        <authorList>
            <person name="Liu C."/>
            <person name="Sun Q."/>
        </authorList>
    </citation>
    <scope>NUCLEOTIDE SEQUENCE</scope>
    <source>
        <strain evidence="5">NSJ-55</strain>
    </source>
</reference>
<dbReference type="PANTHER" id="PTHR30404:SF0">
    <property type="entry name" value="N-ACETYLMURAMOYL-L-ALANINE AMIDASE AMIC"/>
    <property type="match status" value="1"/>
</dbReference>
<dbReference type="GO" id="GO:0009253">
    <property type="term" value="P:peptidoglycan catabolic process"/>
    <property type="evidence" value="ECO:0007669"/>
    <property type="project" value="InterPro"/>
</dbReference>
<proteinExistence type="predicted"/>
<dbReference type="Pfam" id="PF01520">
    <property type="entry name" value="Amidase_3"/>
    <property type="match status" value="1"/>
</dbReference>
<organism evidence="5 6">
    <name type="scientific">Mediterraneibacter hominis</name>
    <dbReference type="NCBI Taxonomy" id="2763054"/>
    <lineage>
        <taxon>Bacteria</taxon>
        <taxon>Bacillati</taxon>
        <taxon>Bacillota</taxon>
        <taxon>Clostridia</taxon>
        <taxon>Lachnospirales</taxon>
        <taxon>Lachnospiraceae</taxon>
        <taxon>Mediterraneibacter</taxon>
    </lineage>
</organism>
<evidence type="ECO:0000313" key="6">
    <source>
        <dbReference type="Proteomes" id="UP000652477"/>
    </source>
</evidence>
<keyword evidence="6" id="KW-1185">Reference proteome</keyword>
<dbReference type="AlphaFoldDB" id="A0A923LKP8"/>
<dbReference type="SMART" id="SM00646">
    <property type="entry name" value="Ami_3"/>
    <property type="match status" value="1"/>
</dbReference>